<gene>
    <name evidence="5" type="ORF">JOM49_003435</name>
</gene>
<protein>
    <recommendedName>
        <fullName evidence="7">Golgi phosphoprotein 3 (GPP34)</fullName>
    </recommendedName>
</protein>
<evidence type="ECO:0000313" key="6">
    <source>
        <dbReference type="Proteomes" id="UP000741013"/>
    </source>
</evidence>
<keyword evidence="4" id="KW-0472">Membrane</keyword>
<reference evidence="5 6" key="1">
    <citation type="submission" date="2021-03" db="EMBL/GenBank/DDBJ databases">
        <title>Sequencing the genomes of 1000 actinobacteria strains.</title>
        <authorList>
            <person name="Klenk H.-P."/>
        </authorList>
    </citation>
    <scope>NUCLEOTIDE SEQUENCE [LARGE SCALE GENOMIC DNA]</scope>
    <source>
        <strain evidence="5 6">DSM 45510</strain>
    </source>
</reference>
<dbReference type="Gene3D" id="1.10.3630.10">
    <property type="entry name" value="yeast vps74-n-term truncation variant domain like"/>
    <property type="match status" value="1"/>
</dbReference>
<evidence type="ECO:0000256" key="2">
    <source>
        <dbReference type="ARBA" id="ARBA00023034"/>
    </source>
</evidence>
<evidence type="ECO:0008006" key="7">
    <source>
        <dbReference type="Google" id="ProtNLM"/>
    </source>
</evidence>
<comment type="subcellular location">
    <subcellularLocation>
        <location evidence="1">Golgi apparatus membrane</location>
        <topology evidence="1">Peripheral membrane protein</topology>
        <orientation evidence="1">Cytoplasmic side</orientation>
    </subcellularLocation>
</comment>
<organism evidence="5 6">
    <name type="scientific">Amycolatopsis magusensis</name>
    <dbReference type="NCBI Taxonomy" id="882444"/>
    <lineage>
        <taxon>Bacteria</taxon>
        <taxon>Bacillati</taxon>
        <taxon>Actinomycetota</taxon>
        <taxon>Actinomycetes</taxon>
        <taxon>Pseudonocardiales</taxon>
        <taxon>Pseudonocardiaceae</taxon>
        <taxon>Amycolatopsis</taxon>
    </lineage>
</organism>
<dbReference type="InterPro" id="IPR008628">
    <property type="entry name" value="GPP34-like"/>
</dbReference>
<comment type="caution">
    <text evidence="5">The sequence shown here is derived from an EMBL/GenBank/DDBJ whole genome shotgun (WGS) entry which is preliminary data.</text>
</comment>
<sequence length="191" mass="20979">MPDRQRVGYLVRAAALTELLLCGRILDHDGLVGAVPGGSTGDAVLDEVLGQIVEGGSRKWRHWVRKDHRRALDSVEEQLSAERAIVLTRTRVFRLRRVEARDTASVERLRATVDKALRGNGAVSQEDAALVALVAAVELKGVVPGRERRRNKERLRELEEHGGAAIPALRKVFKELRQARTATVAANGNSS</sequence>
<dbReference type="Proteomes" id="UP000741013">
    <property type="component" value="Unassembled WGS sequence"/>
</dbReference>
<evidence type="ECO:0000256" key="1">
    <source>
        <dbReference type="ARBA" id="ARBA00004255"/>
    </source>
</evidence>
<dbReference type="Pfam" id="PF05719">
    <property type="entry name" value="GPP34"/>
    <property type="match status" value="1"/>
</dbReference>
<name>A0ABS4PR67_9PSEU</name>
<dbReference type="EMBL" id="JAGGMS010000001">
    <property type="protein sequence ID" value="MBP2181909.1"/>
    <property type="molecule type" value="Genomic_DNA"/>
</dbReference>
<evidence type="ECO:0000313" key="5">
    <source>
        <dbReference type="EMBL" id="MBP2181909.1"/>
    </source>
</evidence>
<dbReference type="InterPro" id="IPR038261">
    <property type="entry name" value="GPP34-like_sf"/>
</dbReference>
<keyword evidence="2" id="KW-0333">Golgi apparatus</keyword>
<keyword evidence="6" id="KW-1185">Reference proteome</keyword>
<evidence type="ECO:0000256" key="4">
    <source>
        <dbReference type="ARBA" id="ARBA00023136"/>
    </source>
</evidence>
<keyword evidence="3" id="KW-0446">Lipid-binding</keyword>
<evidence type="ECO:0000256" key="3">
    <source>
        <dbReference type="ARBA" id="ARBA00023121"/>
    </source>
</evidence>
<proteinExistence type="predicted"/>
<accession>A0ABS4PR67</accession>